<dbReference type="Proteomes" id="UP000659697">
    <property type="component" value="Unassembled WGS sequence"/>
</dbReference>
<protein>
    <submittedName>
        <fullName evidence="1">Uncharacterized protein</fullName>
    </submittedName>
</protein>
<comment type="caution">
    <text evidence="1">The sequence shown here is derived from an EMBL/GenBank/DDBJ whole genome shotgun (WGS) entry which is preliminary data.</text>
</comment>
<keyword evidence="2" id="KW-1185">Reference proteome</keyword>
<accession>A0ABQ3KZG8</accession>
<gene>
    <name evidence="1" type="ORF">GCM10010919_22890</name>
</gene>
<sequence>MQEITSKGLDIDQGMVLKMGRQLYYGADAVHALALISSRSGVINRLNYQIFKSKNVSVLLYPILRAIRILLLKVLRKTKINNLNIKDNTKF</sequence>
<organism evidence="1 2">
    <name type="scientific">Alishewanella longhuensis</name>
    <dbReference type="NCBI Taxonomy" id="1091037"/>
    <lineage>
        <taxon>Bacteria</taxon>
        <taxon>Pseudomonadati</taxon>
        <taxon>Pseudomonadota</taxon>
        <taxon>Gammaproteobacteria</taxon>
        <taxon>Alteromonadales</taxon>
        <taxon>Alteromonadaceae</taxon>
        <taxon>Alishewanella</taxon>
    </lineage>
</organism>
<evidence type="ECO:0000313" key="1">
    <source>
        <dbReference type="EMBL" id="GHG71516.1"/>
    </source>
</evidence>
<reference evidence="2" key="1">
    <citation type="journal article" date="2019" name="Int. J. Syst. Evol. Microbiol.">
        <title>The Global Catalogue of Microorganisms (GCM) 10K type strain sequencing project: providing services to taxonomists for standard genome sequencing and annotation.</title>
        <authorList>
            <consortium name="The Broad Institute Genomics Platform"/>
            <consortium name="The Broad Institute Genome Sequencing Center for Infectious Disease"/>
            <person name="Wu L."/>
            <person name="Ma J."/>
        </authorList>
    </citation>
    <scope>NUCLEOTIDE SEQUENCE [LARGE SCALE GENOMIC DNA]</scope>
    <source>
        <strain evidence="2">CGMCC 1.7003</strain>
    </source>
</reference>
<dbReference type="EMBL" id="BNAO01000005">
    <property type="protein sequence ID" value="GHG71516.1"/>
    <property type="molecule type" value="Genomic_DNA"/>
</dbReference>
<proteinExistence type="predicted"/>
<evidence type="ECO:0000313" key="2">
    <source>
        <dbReference type="Proteomes" id="UP000659697"/>
    </source>
</evidence>
<name>A0ABQ3KZG8_9ALTE</name>